<evidence type="ECO:0000313" key="2">
    <source>
        <dbReference type="EMBL" id="KAF7808304.1"/>
    </source>
</evidence>
<gene>
    <name evidence="2" type="ORF">G2W53_035047</name>
</gene>
<comment type="caution">
    <text evidence="2">The sequence shown here is derived from an EMBL/GenBank/DDBJ whole genome shotgun (WGS) entry which is preliminary data.</text>
</comment>
<organism evidence="2 3">
    <name type="scientific">Senna tora</name>
    <dbReference type="NCBI Taxonomy" id="362788"/>
    <lineage>
        <taxon>Eukaryota</taxon>
        <taxon>Viridiplantae</taxon>
        <taxon>Streptophyta</taxon>
        <taxon>Embryophyta</taxon>
        <taxon>Tracheophyta</taxon>
        <taxon>Spermatophyta</taxon>
        <taxon>Magnoliopsida</taxon>
        <taxon>eudicotyledons</taxon>
        <taxon>Gunneridae</taxon>
        <taxon>Pentapetalae</taxon>
        <taxon>rosids</taxon>
        <taxon>fabids</taxon>
        <taxon>Fabales</taxon>
        <taxon>Fabaceae</taxon>
        <taxon>Caesalpinioideae</taxon>
        <taxon>Cassia clade</taxon>
        <taxon>Senna</taxon>
    </lineage>
</organism>
<evidence type="ECO:0000256" key="1">
    <source>
        <dbReference type="SAM" id="MobiDB-lite"/>
    </source>
</evidence>
<dbReference type="Proteomes" id="UP000634136">
    <property type="component" value="Unassembled WGS sequence"/>
</dbReference>
<feature type="compositionally biased region" description="Polar residues" evidence="1">
    <location>
        <begin position="1"/>
        <end position="20"/>
    </location>
</feature>
<reference evidence="2" key="1">
    <citation type="submission" date="2020-09" db="EMBL/GenBank/DDBJ databases">
        <title>Genome-Enabled Discovery of Anthraquinone Biosynthesis in Senna tora.</title>
        <authorList>
            <person name="Kang S.-H."/>
            <person name="Pandey R.P."/>
            <person name="Lee C.-M."/>
            <person name="Sim J.-S."/>
            <person name="Jeong J.-T."/>
            <person name="Choi B.-S."/>
            <person name="Jung M."/>
            <person name="Ginzburg D."/>
            <person name="Zhao K."/>
            <person name="Won S.Y."/>
            <person name="Oh T.-J."/>
            <person name="Yu Y."/>
            <person name="Kim N.-H."/>
            <person name="Lee O.R."/>
            <person name="Lee T.-H."/>
            <person name="Bashyal P."/>
            <person name="Kim T.-S."/>
            <person name="Lee W.-H."/>
            <person name="Kawkins C."/>
            <person name="Kim C.-K."/>
            <person name="Kim J.S."/>
            <person name="Ahn B.O."/>
            <person name="Rhee S.Y."/>
            <person name="Sohng J.K."/>
        </authorList>
    </citation>
    <scope>NUCLEOTIDE SEQUENCE</scope>
    <source>
        <tissue evidence="2">Leaf</tissue>
    </source>
</reference>
<proteinExistence type="predicted"/>
<feature type="region of interest" description="Disordered" evidence="1">
    <location>
        <begin position="1"/>
        <end position="26"/>
    </location>
</feature>
<evidence type="ECO:0000313" key="3">
    <source>
        <dbReference type="Proteomes" id="UP000634136"/>
    </source>
</evidence>
<sequence length="26" mass="2799">MVTVRNNLTTGVVKNRSTTGEIGHLT</sequence>
<accession>A0A834T2Y4</accession>
<name>A0A834T2Y4_9FABA</name>
<dbReference type="AlphaFoldDB" id="A0A834T2Y4"/>
<keyword evidence="3" id="KW-1185">Reference proteome</keyword>
<protein>
    <submittedName>
        <fullName evidence="2">Uncharacterized protein</fullName>
    </submittedName>
</protein>
<dbReference type="EMBL" id="JAAIUW010000011">
    <property type="protein sequence ID" value="KAF7808304.1"/>
    <property type="molecule type" value="Genomic_DNA"/>
</dbReference>